<dbReference type="RefSeq" id="WP_367780681.1">
    <property type="nucleotide sequence ID" value="NZ_JBFMIA010000026.1"/>
</dbReference>
<dbReference type="EMBL" id="JBFMIA010000026">
    <property type="protein sequence ID" value="MEW9503192.1"/>
    <property type="molecule type" value="Genomic_DNA"/>
</dbReference>
<reference evidence="1 2" key="1">
    <citation type="journal article" date="1979" name="Int. J. Syst. Evol. Microbiol.">
        <title>Bacillus globisporus subsp. marinus subsp. nov.</title>
        <authorList>
            <person name="Liu H."/>
        </authorList>
    </citation>
    <scope>NUCLEOTIDE SEQUENCE [LARGE SCALE GENOMIC DNA]</scope>
    <source>
        <strain evidence="1 2">DSM 1297</strain>
    </source>
</reference>
<accession>A0ABV3Q772</accession>
<gene>
    <name evidence="1" type="ORF">AB1471_15550</name>
</gene>
<evidence type="ECO:0000313" key="2">
    <source>
        <dbReference type="Proteomes" id="UP001556040"/>
    </source>
</evidence>
<sequence>MATEIRSATINFGQTHDFVFTGNVIQSEVFIKGFNISYPGSDHHIKLMQIATSRTVAGDTVTASIVANMHDGSGNNQDNSLTSVTVVCIAEVE</sequence>
<comment type="caution">
    <text evidence="1">The sequence shown here is derived from an EMBL/GenBank/DDBJ whole genome shotgun (WGS) entry which is preliminary data.</text>
</comment>
<proteinExistence type="predicted"/>
<dbReference type="Proteomes" id="UP001556040">
    <property type="component" value="Unassembled WGS sequence"/>
</dbReference>
<keyword evidence="2" id="KW-1185">Reference proteome</keyword>
<protein>
    <submittedName>
        <fullName evidence="1">Uncharacterized protein</fullName>
    </submittedName>
</protein>
<name>A0ABV3Q772_9BACL</name>
<evidence type="ECO:0000313" key="1">
    <source>
        <dbReference type="EMBL" id="MEW9503192.1"/>
    </source>
</evidence>
<organism evidence="1 2">
    <name type="scientific">Jeotgalibacillus marinus</name>
    <dbReference type="NCBI Taxonomy" id="86667"/>
    <lineage>
        <taxon>Bacteria</taxon>
        <taxon>Bacillati</taxon>
        <taxon>Bacillota</taxon>
        <taxon>Bacilli</taxon>
        <taxon>Bacillales</taxon>
        <taxon>Caryophanaceae</taxon>
        <taxon>Jeotgalibacillus</taxon>
    </lineage>
</organism>